<accession>A0A937FV16</accession>
<dbReference type="Proteomes" id="UP000614216">
    <property type="component" value="Unassembled WGS sequence"/>
</dbReference>
<proteinExistence type="predicted"/>
<evidence type="ECO:0000313" key="3">
    <source>
        <dbReference type="Proteomes" id="UP000614216"/>
    </source>
</evidence>
<organism evidence="2 3">
    <name type="scientific">Fulvivirga marina</name>
    <dbReference type="NCBI Taxonomy" id="2494733"/>
    <lineage>
        <taxon>Bacteria</taxon>
        <taxon>Pseudomonadati</taxon>
        <taxon>Bacteroidota</taxon>
        <taxon>Cytophagia</taxon>
        <taxon>Cytophagales</taxon>
        <taxon>Fulvivirgaceae</taxon>
        <taxon>Fulvivirga</taxon>
    </lineage>
</organism>
<dbReference type="RefSeq" id="WP_202856195.1">
    <property type="nucleotide sequence ID" value="NZ_JAEUGD010000031.1"/>
</dbReference>
<dbReference type="Gene3D" id="1.10.260.40">
    <property type="entry name" value="lambda repressor-like DNA-binding domains"/>
    <property type="match status" value="1"/>
</dbReference>
<dbReference type="SUPFAM" id="SSF47413">
    <property type="entry name" value="lambda repressor-like DNA-binding domains"/>
    <property type="match status" value="1"/>
</dbReference>
<gene>
    <name evidence="2" type="ORF">JMN32_10105</name>
</gene>
<comment type="caution">
    <text evidence="2">The sequence shown here is derived from an EMBL/GenBank/DDBJ whole genome shotgun (WGS) entry which is preliminary data.</text>
</comment>
<reference evidence="2" key="1">
    <citation type="submission" date="2021-01" db="EMBL/GenBank/DDBJ databases">
        <title>Fulvivirga kasyanovii gen. nov., sp nov., a novel member of the phylum Bacteroidetes isolated from seawater in a mussel farm.</title>
        <authorList>
            <person name="Zhao L.-H."/>
            <person name="Wang Z.-J."/>
        </authorList>
    </citation>
    <scope>NUCLEOTIDE SEQUENCE</scope>
    <source>
        <strain evidence="2">29W222</strain>
    </source>
</reference>
<evidence type="ECO:0000313" key="2">
    <source>
        <dbReference type="EMBL" id="MBL6446665.1"/>
    </source>
</evidence>
<dbReference type="CDD" id="cd00093">
    <property type="entry name" value="HTH_XRE"/>
    <property type="match status" value="1"/>
</dbReference>
<dbReference type="Pfam" id="PF01381">
    <property type="entry name" value="HTH_3"/>
    <property type="match status" value="1"/>
</dbReference>
<feature type="domain" description="HTH cro/C1-type" evidence="1">
    <location>
        <begin position="24"/>
        <end position="64"/>
    </location>
</feature>
<dbReference type="GO" id="GO:0003677">
    <property type="term" value="F:DNA binding"/>
    <property type="evidence" value="ECO:0007669"/>
    <property type="project" value="InterPro"/>
</dbReference>
<sequence>MTSKKQINRIRVVLAEQDRTNKWLAEKVKKNRTTVSRWCTNDMQPSLETLIKIASVLNVDVRELLYPTKEK</sequence>
<protein>
    <submittedName>
        <fullName evidence="2">Helix-turn-helix transcriptional regulator</fullName>
    </submittedName>
</protein>
<dbReference type="InterPro" id="IPR001387">
    <property type="entry name" value="Cro/C1-type_HTH"/>
</dbReference>
<dbReference type="SMART" id="SM00530">
    <property type="entry name" value="HTH_XRE"/>
    <property type="match status" value="1"/>
</dbReference>
<evidence type="ECO:0000259" key="1">
    <source>
        <dbReference type="PROSITE" id="PS50943"/>
    </source>
</evidence>
<dbReference type="AlphaFoldDB" id="A0A937FV16"/>
<keyword evidence="3" id="KW-1185">Reference proteome</keyword>
<name>A0A937FV16_9BACT</name>
<dbReference type="InterPro" id="IPR010982">
    <property type="entry name" value="Lambda_DNA-bd_dom_sf"/>
</dbReference>
<dbReference type="PROSITE" id="PS50943">
    <property type="entry name" value="HTH_CROC1"/>
    <property type="match status" value="1"/>
</dbReference>
<dbReference type="EMBL" id="JAEUGD010000031">
    <property type="protein sequence ID" value="MBL6446665.1"/>
    <property type="molecule type" value="Genomic_DNA"/>
</dbReference>